<comment type="similarity">
    <text evidence="2">Belongs to the VKOR family.</text>
</comment>
<accession>A0A7Z9BP59</accession>
<feature type="transmembrane region" description="Helical" evidence="10">
    <location>
        <begin position="127"/>
        <end position="148"/>
    </location>
</feature>
<gene>
    <name evidence="12" type="ORF">PL8927_270199</name>
</gene>
<keyword evidence="8" id="KW-1015">Disulfide bond</keyword>
<dbReference type="Gene3D" id="3.40.30.10">
    <property type="entry name" value="Glutaredoxin"/>
    <property type="match status" value="1"/>
</dbReference>
<dbReference type="PANTHER" id="PTHR34573:SF1">
    <property type="entry name" value="VITAMIN K EPOXIDE REDUCTASE DOMAIN-CONTAINING PROTEIN"/>
    <property type="match status" value="1"/>
</dbReference>
<dbReference type="GO" id="GO:0016491">
    <property type="term" value="F:oxidoreductase activity"/>
    <property type="evidence" value="ECO:0007669"/>
    <property type="project" value="UniProtKB-KW"/>
</dbReference>
<evidence type="ECO:0000259" key="11">
    <source>
        <dbReference type="SMART" id="SM00756"/>
    </source>
</evidence>
<keyword evidence="7 10" id="KW-0472">Membrane</keyword>
<keyword evidence="13" id="KW-1185">Reference proteome</keyword>
<dbReference type="OrthoDB" id="185994at2"/>
<feature type="transmembrane region" description="Helical" evidence="10">
    <location>
        <begin position="102"/>
        <end position="121"/>
    </location>
</feature>
<protein>
    <recommendedName>
        <fullName evidence="11">Vitamin K epoxide reductase domain-containing protein</fullName>
    </recommendedName>
</protein>
<comment type="subcellular location">
    <subcellularLocation>
        <location evidence="1">Membrane</location>
        <topology evidence="1">Multi-pass membrane protein</topology>
    </subcellularLocation>
</comment>
<feature type="transmembrane region" description="Helical" evidence="10">
    <location>
        <begin position="56"/>
        <end position="81"/>
    </location>
</feature>
<name>A0A7Z9BP59_9CYAN</name>
<evidence type="ECO:0000313" key="12">
    <source>
        <dbReference type="EMBL" id="VXD13939.1"/>
    </source>
</evidence>
<dbReference type="InterPro" id="IPR038354">
    <property type="entry name" value="VKOR_sf"/>
</dbReference>
<dbReference type="InterPro" id="IPR012932">
    <property type="entry name" value="VKOR"/>
</dbReference>
<evidence type="ECO:0000256" key="6">
    <source>
        <dbReference type="ARBA" id="ARBA00023002"/>
    </source>
</evidence>
<organism evidence="12 13">
    <name type="scientific">Planktothrix serta PCC 8927</name>
    <dbReference type="NCBI Taxonomy" id="671068"/>
    <lineage>
        <taxon>Bacteria</taxon>
        <taxon>Bacillati</taxon>
        <taxon>Cyanobacteriota</taxon>
        <taxon>Cyanophyceae</taxon>
        <taxon>Oscillatoriophycideae</taxon>
        <taxon>Oscillatoriales</taxon>
        <taxon>Microcoleaceae</taxon>
        <taxon>Planktothrix</taxon>
    </lineage>
</organism>
<evidence type="ECO:0000256" key="2">
    <source>
        <dbReference type="ARBA" id="ARBA00006214"/>
    </source>
</evidence>
<keyword evidence="4" id="KW-0874">Quinone</keyword>
<evidence type="ECO:0000313" key="13">
    <source>
        <dbReference type="Proteomes" id="UP000184550"/>
    </source>
</evidence>
<evidence type="ECO:0000256" key="10">
    <source>
        <dbReference type="SAM" id="Phobius"/>
    </source>
</evidence>
<dbReference type="AlphaFoldDB" id="A0A7Z9BP59"/>
<comment type="caution">
    <text evidence="12">The sequence shown here is derived from an EMBL/GenBank/DDBJ whole genome shotgun (WGS) entry which is preliminary data.</text>
</comment>
<dbReference type="Gene3D" id="1.20.1440.130">
    <property type="entry name" value="VKOR domain"/>
    <property type="match status" value="1"/>
</dbReference>
<dbReference type="GO" id="GO:0048038">
    <property type="term" value="F:quinone binding"/>
    <property type="evidence" value="ECO:0007669"/>
    <property type="project" value="UniProtKB-KW"/>
</dbReference>
<dbReference type="Proteomes" id="UP000184550">
    <property type="component" value="Unassembled WGS sequence"/>
</dbReference>
<keyword evidence="9" id="KW-0676">Redox-active center</keyword>
<dbReference type="RefSeq" id="WP_083618603.1">
    <property type="nucleotide sequence ID" value="NZ_LR734844.1"/>
</dbReference>
<dbReference type="GO" id="GO:0016020">
    <property type="term" value="C:membrane"/>
    <property type="evidence" value="ECO:0007669"/>
    <property type="project" value="UniProtKB-SubCell"/>
</dbReference>
<evidence type="ECO:0000256" key="7">
    <source>
        <dbReference type="ARBA" id="ARBA00023136"/>
    </source>
</evidence>
<dbReference type="InterPro" id="IPR036249">
    <property type="entry name" value="Thioredoxin-like_sf"/>
</dbReference>
<keyword evidence="3 10" id="KW-0812">Transmembrane</keyword>
<feature type="transmembrane region" description="Helical" evidence="10">
    <location>
        <begin position="12"/>
        <end position="36"/>
    </location>
</feature>
<reference evidence="12" key="1">
    <citation type="submission" date="2019-10" db="EMBL/GenBank/DDBJ databases">
        <authorList>
            <consortium name="Genoscope - CEA"/>
            <person name="William W."/>
        </authorList>
    </citation>
    <scope>NUCLEOTIDE SEQUENCE [LARGE SCALE GENOMIC DNA]</scope>
    <source>
        <strain evidence="12">BBR_PRJEB10992</strain>
    </source>
</reference>
<dbReference type="Pfam" id="PF07884">
    <property type="entry name" value="VKOR"/>
    <property type="match status" value="1"/>
</dbReference>
<dbReference type="SMART" id="SM00756">
    <property type="entry name" value="VKc"/>
    <property type="match status" value="1"/>
</dbReference>
<dbReference type="EMBL" id="CZCU02000099">
    <property type="protein sequence ID" value="VXD13939.1"/>
    <property type="molecule type" value="Genomic_DNA"/>
</dbReference>
<dbReference type="InterPro" id="IPR044698">
    <property type="entry name" value="VKOR/LTO1"/>
</dbReference>
<evidence type="ECO:0000256" key="4">
    <source>
        <dbReference type="ARBA" id="ARBA00022719"/>
    </source>
</evidence>
<keyword evidence="5 10" id="KW-1133">Transmembrane helix</keyword>
<feature type="transmembrane region" description="Helical" evidence="10">
    <location>
        <begin position="160"/>
        <end position="179"/>
    </location>
</feature>
<evidence type="ECO:0000256" key="3">
    <source>
        <dbReference type="ARBA" id="ARBA00022692"/>
    </source>
</evidence>
<sequence>MRGRSTPWIHRWSRPIIIAIAMMGVIENIYLTVIKLMGGTAVCPTSGCNEVLNSPYASILGLPLTVFGFLAYLTVALLAVAPLTLNPVTQKSRRQAVETQTGFLLFLVTTAMVCFSSYLMYLLFFQIQAFCPYCIASALFCVGLFVLTLIGQTWEDVGQLWLSGLGVAMITGIVALGLYNSVNVASNPSAVTDSNGKVGLAITTTSGPAEIALARHLTQTGAKEYGAYWCSHCYDQKQLLGKEAFAMINYIECAPDGKNSQSQLCEKAGIQGIPTWEIQGQLYPGIQPLEKLAELSNYQGQQNFKY</sequence>
<evidence type="ECO:0000256" key="8">
    <source>
        <dbReference type="ARBA" id="ARBA00023157"/>
    </source>
</evidence>
<dbReference type="SUPFAM" id="SSF52833">
    <property type="entry name" value="Thioredoxin-like"/>
    <property type="match status" value="1"/>
</dbReference>
<feature type="domain" description="Vitamin K epoxide reductase" evidence="11">
    <location>
        <begin position="10"/>
        <end position="152"/>
    </location>
</feature>
<evidence type="ECO:0000256" key="9">
    <source>
        <dbReference type="ARBA" id="ARBA00023284"/>
    </source>
</evidence>
<evidence type="ECO:0000256" key="1">
    <source>
        <dbReference type="ARBA" id="ARBA00004141"/>
    </source>
</evidence>
<proteinExistence type="inferred from homology"/>
<keyword evidence="6" id="KW-0560">Oxidoreductase</keyword>
<dbReference type="PANTHER" id="PTHR34573">
    <property type="entry name" value="VKC DOMAIN-CONTAINING PROTEIN"/>
    <property type="match status" value="1"/>
</dbReference>
<evidence type="ECO:0000256" key="5">
    <source>
        <dbReference type="ARBA" id="ARBA00022989"/>
    </source>
</evidence>
<dbReference type="CDD" id="cd12916">
    <property type="entry name" value="VKOR_1"/>
    <property type="match status" value="1"/>
</dbReference>